<gene>
    <name evidence="2" type="ORF">g.15715</name>
</gene>
<proteinExistence type="predicted"/>
<organism evidence="2">
    <name type="scientific">Pectinophora gossypiella</name>
    <name type="common">Cotton pink bollworm</name>
    <name type="synonym">Depressaria gossypiella</name>
    <dbReference type="NCBI Taxonomy" id="13191"/>
    <lineage>
        <taxon>Eukaryota</taxon>
        <taxon>Metazoa</taxon>
        <taxon>Ecdysozoa</taxon>
        <taxon>Arthropoda</taxon>
        <taxon>Hexapoda</taxon>
        <taxon>Insecta</taxon>
        <taxon>Pterygota</taxon>
        <taxon>Neoptera</taxon>
        <taxon>Endopterygota</taxon>
        <taxon>Lepidoptera</taxon>
        <taxon>Glossata</taxon>
        <taxon>Ditrysia</taxon>
        <taxon>Gelechioidea</taxon>
        <taxon>Gelechiidae</taxon>
        <taxon>Apatetrinae</taxon>
        <taxon>Pectinophora</taxon>
    </lineage>
</organism>
<evidence type="ECO:0000313" key="2">
    <source>
        <dbReference type="EMBL" id="JAT89093.1"/>
    </source>
</evidence>
<dbReference type="EMBL" id="GDQN01001961">
    <property type="protein sequence ID" value="JAT89093.1"/>
    <property type="molecule type" value="Transcribed_RNA"/>
</dbReference>
<evidence type="ECO:0000256" key="1">
    <source>
        <dbReference type="SAM" id="Coils"/>
    </source>
</evidence>
<accession>A0A1E1WPW6</accession>
<reference evidence="2" key="1">
    <citation type="submission" date="2015-09" db="EMBL/GenBank/DDBJ databases">
        <title>De novo assembly of Pectinophora gossypiella (Pink Bollworm) gut transcriptome.</title>
        <authorList>
            <person name="Tassone E.E."/>
        </authorList>
    </citation>
    <scope>NUCLEOTIDE SEQUENCE</scope>
</reference>
<name>A0A1E1WPW6_PECGO</name>
<feature type="coiled-coil region" evidence="1">
    <location>
        <begin position="93"/>
        <end position="120"/>
    </location>
</feature>
<protein>
    <submittedName>
        <fullName evidence="2">Uncharacterized protein</fullName>
    </submittedName>
</protein>
<dbReference type="AlphaFoldDB" id="A0A1E1WPW6"/>
<keyword evidence="1" id="KW-0175">Coiled coil</keyword>
<dbReference type="OrthoDB" id="5982876at2759"/>
<sequence>MPVCSVLACENRTYRSSPATSYHSWKMFLYQVVHHPQCNIVKLPASLPTIFRSRKIQLSEAKEHDYTDTPRKKKLKLMLERKRVLSETRLKKLRAARQANRRLVKKNAELSDVIAELRLNFKF</sequence>